<dbReference type="Proteomes" id="UP000677913">
    <property type="component" value="Unassembled WGS sequence"/>
</dbReference>
<name>A0A8J8BCV3_9ACTN</name>
<organism evidence="9 10">
    <name type="scientific">Actinocrinis puniceicyclus</name>
    <dbReference type="NCBI Taxonomy" id="977794"/>
    <lineage>
        <taxon>Bacteria</taxon>
        <taxon>Bacillati</taxon>
        <taxon>Actinomycetota</taxon>
        <taxon>Actinomycetes</taxon>
        <taxon>Catenulisporales</taxon>
        <taxon>Actinospicaceae</taxon>
        <taxon>Actinocrinis</taxon>
    </lineage>
</organism>
<evidence type="ECO:0000256" key="6">
    <source>
        <dbReference type="ARBA" id="ARBA00023136"/>
    </source>
</evidence>
<dbReference type="InterPro" id="IPR037185">
    <property type="entry name" value="EmrE-like"/>
</dbReference>
<feature type="transmembrane region" description="Helical" evidence="7">
    <location>
        <begin position="220"/>
        <end position="239"/>
    </location>
</feature>
<dbReference type="EMBL" id="JAGSXH010000054">
    <property type="protein sequence ID" value="MBS2964583.1"/>
    <property type="molecule type" value="Genomic_DNA"/>
</dbReference>
<dbReference type="Pfam" id="PF00892">
    <property type="entry name" value="EamA"/>
    <property type="match status" value="2"/>
</dbReference>
<evidence type="ECO:0000259" key="8">
    <source>
        <dbReference type="Pfam" id="PF00892"/>
    </source>
</evidence>
<proteinExistence type="inferred from homology"/>
<feature type="transmembrane region" description="Helical" evidence="7">
    <location>
        <begin position="128"/>
        <end position="147"/>
    </location>
</feature>
<feature type="transmembrane region" description="Helical" evidence="7">
    <location>
        <begin position="185"/>
        <end position="208"/>
    </location>
</feature>
<keyword evidence="6 7" id="KW-0472">Membrane</keyword>
<dbReference type="RefSeq" id="WP_211468945.1">
    <property type="nucleotide sequence ID" value="NZ_JAGSXH010000054.1"/>
</dbReference>
<feature type="transmembrane region" description="Helical" evidence="7">
    <location>
        <begin position="100"/>
        <end position="121"/>
    </location>
</feature>
<dbReference type="InterPro" id="IPR051258">
    <property type="entry name" value="Diverse_Substrate_Transporter"/>
</dbReference>
<comment type="caution">
    <text evidence="9">The sequence shown here is derived from an EMBL/GenBank/DDBJ whole genome shotgun (WGS) entry which is preliminary data.</text>
</comment>
<evidence type="ECO:0000256" key="1">
    <source>
        <dbReference type="ARBA" id="ARBA00004651"/>
    </source>
</evidence>
<dbReference type="InterPro" id="IPR000620">
    <property type="entry name" value="EamA_dom"/>
</dbReference>
<sequence>MAKDALRAPRRATVTATAGLLGVTLVWGVSFVMTKDALGDMPVADLMFERFALATAVLLALRPRALRGLGGAGWRHGVLIGLILAFSCLTQTYGLRTTPASVSAFITGLFVVFTPVLGALVLRTRIAVTAWAGAGLATAGLGLLTLETSGGSLIGTGELLTLACAAGWAAHITAVGAWADRHDPYALAVVQLAATAAVCLIVAVPGAVGRGAIVLPFRGADWVTLGYTALLCTAAAFFMQTYAQRRISATRTAVVMTMEPVFGALAARVSGEHLPLRGYFGAALVLAAMYLVELRRAPGGSRHPAAPRAVSAIVPRESVFFHSPPVDAGSATVGPVGLRAVATTHGTDALDGSTTELGTALGPVRPLRVP</sequence>
<evidence type="ECO:0000256" key="3">
    <source>
        <dbReference type="ARBA" id="ARBA00022475"/>
    </source>
</evidence>
<evidence type="ECO:0000313" key="9">
    <source>
        <dbReference type="EMBL" id="MBS2964583.1"/>
    </source>
</evidence>
<comment type="subcellular location">
    <subcellularLocation>
        <location evidence="1">Cell membrane</location>
        <topology evidence="1">Multi-pass membrane protein</topology>
    </subcellularLocation>
</comment>
<protein>
    <submittedName>
        <fullName evidence="9">DMT family transporter</fullName>
    </submittedName>
</protein>
<feature type="transmembrane region" description="Helical" evidence="7">
    <location>
        <begin position="12"/>
        <end position="31"/>
    </location>
</feature>
<feature type="transmembrane region" description="Helical" evidence="7">
    <location>
        <begin position="159"/>
        <end position="178"/>
    </location>
</feature>
<feature type="domain" description="EamA" evidence="8">
    <location>
        <begin position="20"/>
        <end position="145"/>
    </location>
</feature>
<feature type="transmembrane region" description="Helical" evidence="7">
    <location>
        <begin position="73"/>
        <end position="94"/>
    </location>
</feature>
<keyword evidence="10" id="KW-1185">Reference proteome</keyword>
<dbReference type="PANTHER" id="PTHR42920:SF5">
    <property type="entry name" value="EAMA DOMAIN-CONTAINING PROTEIN"/>
    <property type="match status" value="1"/>
</dbReference>
<evidence type="ECO:0000313" key="10">
    <source>
        <dbReference type="Proteomes" id="UP000677913"/>
    </source>
</evidence>
<comment type="similarity">
    <text evidence="2">Belongs to the EamA transporter family.</text>
</comment>
<evidence type="ECO:0000256" key="4">
    <source>
        <dbReference type="ARBA" id="ARBA00022692"/>
    </source>
</evidence>
<keyword evidence="4 7" id="KW-0812">Transmembrane</keyword>
<gene>
    <name evidence="9" type="ORF">KGA66_16120</name>
</gene>
<evidence type="ECO:0000256" key="2">
    <source>
        <dbReference type="ARBA" id="ARBA00007362"/>
    </source>
</evidence>
<feature type="transmembrane region" description="Helical" evidence="7">
    <location>
        <begin position="43"/>
        <end position="61"/>
    </location>
</feature>
<feature type="domain" description="EamA" evidence="8">
    <location>
        <begin position="156"/>
        <end position="292"/>
    </location>
</feature>
<evidence type="ECO:0000256" key="7">
    <source>
        <dbReference type="SAM" id="Phobius"/>
    </source>
</evidence>
<dbReference type="SUPFAM" id="SSF103481">
    <property type="entry name" value="Multidrug resistance efflux transporter EmrE"/>
    <property type="match status" value="2"/>
</dbReference>
<keyword evidence="3" id="KW-1003">Cell membrane</keyword>
<accession>A0A8J8BCV3</accession>
<evidence type="ECO:0000256" key="5">
    <source>
        <dbReference type="ARBA" id="ARBA00022989"/>
    </source>
</evidence>
<keyword evidence="5 7" id="KW-1133">Transmembrane helix</keyword>
<dbReference type="AlphaFoldDB" id="A0A8J8BCV3"/>
<dbReference type="GO" id="GO:0005886">
    <property type="term" value="C:plasma membrane"/>
    <property type="evidence" value="ECO:0007669"/>
    <property type="project" value="UniProtKB-SubCell"/>
</dbReference>
<reference evidence="9" key="1">
    <citation type="submission" date="2021-04" db="EMBL/GenBank/DDBJ databases">
        <title>Genome based classification of Actinospica acidithermotolerans sp. nov., an actinobacterium isolated from an Indonesian hot spring.</title>
        <authorList>
            <person name="Kusuma A.B."/>
            <person name="Putra K.E."/>
            <person name="Nafisah S."/>
            <person name="Loh J."/>
            <person name="Nouioui I."/>
            <person name="Goodfellow M."/>
        </authorList>
    </citation>
    <scope>NUCLEOTIDE SEQUENCE</scope>
    <source>
        <strain evidence="9">DSM 45618</strain>
    </source>
</reference>
<dbReference type="PANTHER" id="PTHR42920">
    <property type="entry name" value="OS03G0707200 PROTEIN-RELATED"/>
    <property type="match status" value="1"/>
</dbReference>